<dbReference type="SUPFAM" id="SSF159234">
    <property type="entry name" value="FomD-like"/>
    <property type="match status" value="1"/>
</dbReference>
<feature type="domain" description="DUF402" evidence="2">
    <location>
        <begin position="48"/>
        <end position="149"/>
    </location>
</feature>
<dbReference type="RefSeq" id="WP_160644398.1">
    <property type="nucleotide sequence ID" value="NZ_SIJB01000007.1"/>
</dbReference>
<dbReference type="GO" id="GO:0016787">
    <property type="term" value="F:hydrolase activity"/>
    <property type="evidence" value="ECO:0007669"/>
    <property type="project" value="UniProtKB-KW"/>
</dbReference>
<comment type="caution">
    <text evidence="3">The sequence shown here is derived from an EMBL/GenBank/DDBJ whole genome shotgun (WGS) entry which is preliminary data.</text>
</comment>
<evidence type="ECO:0000313" key="3">
    <source>
        <dbReference type="EMBL" id="NBI27948.1"/>
    </source>
</evidence>
<accession>A0A6N9Q238</accession>
<organism evidence="3 4">
    <name type="scientific">Chengkuizengella marina</name>
    <dbReference type="NCBI Taxonomy" id="2507566"/>
    <lineage>
        <taxon>Bacteria</taxon>
        <taxon>Bacillati</taxon>
        <taxon>Bacillota</taxon>
        <taxon>Bacilli</taxon>
        <taxon>Bacillales</taxon>
        <taxon>Paenibacillaceae</taxon>
        <taxon>Chengkuizengella</taxon>
    </lineage>
</organism>
<dbReference type="OrthoDB" id="2357011at2"/>
<dbReference type="InterPro" id="IPR007295">
    <property type="entry name" value="DUF402"/>
</dbReference>
<evidence type="ECO:0000256" key="1">
    <source>
        <dbReference type="ARBA" id="ARBA00022801"/>
    </source>
</evidence>
<evidence type="ECO:0000259" key="2">
    <source>
        <dbReference type="Pfam" id="PF04167"/>
    </source>
</evidence>
<protein>
    <submittedName>
        <fullName evidence="3">DUF402 domain-containing protein</fullName>
    </submittedName>
</protein>
<dbReference type="InterPro" id="IPR035930">
    <property type="entry name" value="FomD-like_sf"/>
</dbReference>
<dbReference type="InterPro" id="IPR050212">
    <property type="entry name" value="Ntdp-like"/>
</dbReference>
<dbReference type="PANTHER" id="PTHR39159:SF1">
    <property type="entry name" value="UPF0374 PROTEIN YGAC"/>
    <property type="match status" value="1"/>
</dbReference>
<evidence type="ECO:0000313" key="4">
    <source>
        <dbReference type="Proteomes" id="UP000448943"/>
    </source>
</evidence>
<name>A0A6N9Q238_9BACL</name>
<reference evidence="3 4" key="1">
    <citation type="submission" date="2019-01" db="EMBL/GenBank/DDBJ databases">
        <title>Chengkuizengella sp. nov., isolated from deep-sea sediment of East Pacific Ocean.</title>
        <authorList>
            <person name="Yang J."/>
            <person name="Lai Q."/>
            <person name="Shao Z."/>
        </authorList>
    </citation>
    <scope>NUCLEOTIDE SEQUENCE [LARGE SCALE GENOMIC DNA]</scope>
    <source>
        <strain evidence="3 4">YPA3-1-1</strain>
    </source>
</reference>
<dbReference type="EMBL" id="SIJB01000007">
    <property type="protein sequence ID" value="NBI27948.1"/>
    <property type="molecule type" value="Genomic_DNA"/>
</dbReference>
<sequence length="168" mass="20440">MITIQAQKYDGKPHYTWQSELLDLNDEYVIVLSYPETEIKHFSKNEVFTANNWWIELYPFEKWFTVSMEVEDRKPRDIYCNIAKPSNYTNGLLTFIDLDIDFVKRDGKWKVLDEDEFEIHQRKYNYPVEVVNKIWETLDDLQFNLKNKRFPFDDTLEKYISKIPNYKT</sequence>
<dbReference type="Gene3D" id="2.40.380.10">
    <property type="entry name" value="FomD-like"/>
    <property type="match status" value="1"/>
</dbReference>
<dbReference type="PANTHER" id="PTHR39159">
    <property type="match status" value="1"/>
</dbReference>
<dbReference type="Pfam" id="PF04167">
    <property type="entry name" value="DUF402"/>
    <property type="match status" value="1"/>
</dbReference>
<dbReference type="Proteomes" id="UP000448943">
    <property type="component" value="Unassembled WGS sequence"/>
</dbReference>
<dbReference type="AlphaFoldDB" id="A0A6N9Q238"/>
<proteinExistence type="predicted"/>
<gene>
    <name evidence="3" type="ORF">ERL59_03105</name>
</gene>
<keyword evidence="4" id="KW-1185">Reference proteome</keyword>
<keyword evidence="1" id="KW-0378">Hydrolase</keyword>